<protein>
    <recommendedName>
        <fullName evidence="1">Aminoglycoside phosphotransferase domain-containing protein</fullName>
    </recommendedName>
</protein>
<organism evidence="2 3">
    <name type="scientific">Sorangium cellulosum</name>
    <name type="common">Polyangium cellulosum</name>
    <dbReference type="NCBI Taxonomy" id="56"/>
    <lineage>
        <taxon>Bacteria</taxon>
        <taxon>Pseudomonadati</taxon>
        <taxon>Myxococcota</taxon>
        <taxon>Polyangia</taxon>
        <taxon>Polyangiales</taxon>
        <taxon>Polyangiaceae</taxon>
        <taxon>Sorangium</taxon>
    </lineage>
</organism>
<sequence>MELTTIERAPADAHRALTAEQMAAMCRRAFGESAAVASARELGGGTFNTTYLVSLEVPLVEERRVVLRVAPPDSAALSWDEAALMRRELHVQPYFAALSTLAPRTLAADFTRQLIDRDYVFQTLLPGERWDDVADALSPEESLSLWEQFGRITRTIHGTAGSAFGGPFPVPEFPAWSEAVLHRLACSLRTMAGASLDVTDMAAAIEIIRGGAAVLDEIREPRLLHGDLWLFNLLIERGAEGPRIVGVIDADRAFWGDPMADWTMFVLSKSASPANRPLYDRFWEAYGRPPQTRASAFRAAAYEAMNVGIALPWAARHGHGDLVERGKRELREALEALRRLRP</sequence>
<dbReference type="EMBL" id="JELX01003346">
    <property type="protein sequence ID" value="KYF52489.1"/>
    <property type="molecule type" value="Genomic_DNA"/>
</dbReference>
<reference evidence="2 3" key="1">
    <citation type="submission" date="2014-02" db="EMBL/GenBank/DDBJ databases">
        <title>The small core and large imbalanced accessory genome model reveals a collaborative survival strategy of Sorangium cellulosum strains in nature.</title>
        <authorList>
            <person name="Han K."/>
            <person name="Peng R."/>
            <person name="Blom J."/>
            <person name="Li Y.-Z."/>
        </authorList>
    </citation>
    <scope>NUCLEOTIDE SEQUENCE [LARGE SCALE GENOMIC DNA]</scope>
    <source>
        <strain evidence="2 3">So0157-18</strain>
    </source>
</reference>
<dbReference type="InterPro" id="IPR011009">
    <property type="entry name" value="Kinase-like_dom_sf"/>
</dbReference>
<gene>
    <name evidence="2" type="ORF">BE04_00930</name>
</gene>
<accession>A0A150P9X2</accession>
<proteinExistence type="predicted"/>
<dbReference type="SUPFAM" id="SSF56112">
    <property type="entry name" value="Protein kinase-like (PK-like)"/>
    <property type="match status" value="1"/>
</dbReference>
<feature type="domain" description="Aminoglycoside phosphotransferase" evidence="1">
    <location>
        <begin position="39"/>
        <end position="291"/>
    </location>
</feature>
<dbReference type="InterPro" id="IPR051678">
    <property type="entry name" value="AGP_Transferase"/>
</dbReference>
<dbReference type="Gene3D" id="3.30.200.20">
    <property type="entry name" value="Phosphorylase Kinase, domain 1"/>
    <property type="match status" value="1"/>
</dbReference>
<name>A0A150P9X2_SORCE</name>
<dbReference type="AlphaFoldDB" id="A0A150P9X2"/>
<dbReference type="PANTHER" id="PTHR21310">
    <property type="entry name" value="AMINOGLYCOSIDE PHOSPHOTRANSFERASE-RELATED-RELATED"/>
    <property type="match status" value="1"/>
</dbReference>
<comment type="caution">
    <text evidence="2">The sequence shown here is derived from an EMBL/GenBank/DDBJ whole genome shotgun (WGS) entry which is preliminary data.</text>
</comment>
<dbReference type="Pfam" id="PF01636">
    <property type="entry name" value="APH"/>
    <property type="match status" value="1"/>
</dbReference>
<dbReference type="Gene3D" id="3.90.1200.10">
    <property type="match status" value="1"/>
</dbReference>
<evidence type="ECO:0000313" key="3">
    <source>
        <dbReference type="Proteomes" id="UP000075604"/>
    </source>
</evidence>
<evidence type="ECO:0000259" key="1">
    <source>
        <dbReference type="Pfam" id="PF01636"/>
    </source>
</evidence>
<evidence type="ECO:0000313" key="2">
    <source>
        <dbReference type="EMBL" id="KYF52489.1"/>
    </source>
</evidence>
<dbReference type="Proteomes" id="UP000075604">
    <property type="component" value="Unassembled WGS sequence"/>
</dbReference>
<dbReference type="InterPro" id="IPR002575">
    <property type="entry name" value="Aminoglycoside_PTrfase"/>
</dbReference>
<dbReference type="PANTHER" id="PTHR21310:SF15">
    <property type="entry name" value="AMINOGLYCOSIDE PHOSPHOTRANSFERASE DOMAIN-CONTAINING PROTEIN"/>
    <property type="match status" value="1"/>
</dbReference>